<comment type="subcellular location">
    <subcellularLocation>
        <location evidence="1">Membrane</location>
        <topology evidence="1">Multi-pass membrane protein</topology>
    </subcellularLocation>
</comment>
<feature type="transmembrane region" description="Helical" evidence="7">
    <location>
        <begin position="40"/>
        <end position="61"/>
    </location>
</feature>
<dbReference type="GO" id="GO:0005886">
    <property type="term" value="C:plasma membrane"/>
    <property type="evidence" value="ECO:0007669"/>
    <property type="project" value="TreeGrafter"/>
</dbReference>
<dbReference type="STRING" id="1727163.AO498_09485"/>
<evidence type="ECO:0000256" key="7">
    <source>
        <dbReference type="SAM" id="Phobius"/>
    </source>
</evidence>
<keyword evidence="9" id="KW-1185">Reference proteome</keyword>
<feature type="transmembrane region" description="Helical" evidence="7">
    <location>
        <begin position="156"/>
        <end position="174"/>
    </location>
</feature>
<protein>
    <submittedName>
        <fullName evidence="8">Manganese transporter</fullName>
    </submittedName>
</protein>
<evidence type="ECO:0000256" key="5">
    <source>
        <dbReference type="ARBA" id="ARBA00022989"/>
    </source>
</evidence>
<feature type="transmembrane region" description="Helical" evidence="7">
    <location>
        <begin position="12"/>
        <end position="34"/>
    </location>
</feature>
<dbReference type="InterPro" id="IPR001046">
    <property type="entry name" value="NRAMP_fam"/>
</dbReference>
<feature type="transmembrane region" description="Helical" evidence="7">
    <location>
        <begin position="322"/>
        <end position="339"/>
    </location>
</feature>
<dbReference type="AlphaFoldDB" id="A0A142ENE7"/>
<feature type="transmembrane region" description="Helical" evidence="7">
    <location>
        <begin position="234"/>
        <end position="254"/>
    </location>
</feature>
<name>A0A142ENE7_9BACT</name>
<dbReference type="PATRIC" id="fig|1727163.4.peg.1982"/>
<gene>
    <name evidence="8" type="ORF">AO498_09485</name>
</gene>
<dbReference type="PANTHER" id="PTHR11706">
    <property type="entry name" value="SOLUTE CARRIER PROTEIN FAMILY 11 MEMBER"/>
    <property type="match status" value="1"/>
</dbReference>
<feature type="transmembrane region" description="Helical" evidence="7">
    <location>
        <begin position="280"/>
        <end position="310"/>
    </location>
</feature>
<dbReference type="Pfam" id="PF01566">
    <property type="entry name" value="Nramp"/>
    <property type="match status" value="1"/>
</dbReference>
<dbReference type="PANTHER" id="PTHR11706:SF33">
    <property type="entry name" value="NATURAL RESISTANCE-ASSOCIATED MACROPHAGE PROTEIN 2"/>
    <property type="match status" value="1"/>
</dbReference>
<dbReference type="Proteomes" id="UP000073816">
    <property type="component" value="Chromosome"/>
</dbReference>
<keyword evidence="4" id="KW-0769">Symport</keyword>
<keyword evidence="6 7" id="KW-0472">Membrane</keyword>
<dbReference type="GO" id="GO:0034755">
    <property type="term" value="P:iron ion transmembrane transport"/>
    <property type="evidence" value="ECO:0007669"/>
    <property type="project" value="TreeGrafter"/>
</dbReference>
<dbReference type="RefSeq" id="WP_067546543.1">
    <property type="nucleotide sequence ID" value="NZ_CP012836.1"/>
</dbReference>
<feature type="transmembrane region" description="Helical" evidence="7">
    <location>
        <begin position="194"/>
        <end position="213"/>
    </location>
</feature>
<dbReference type="GO" id="GO:0015086">
    <property type="term" value="F:cadmium ion transmembrane transporter activity"/>
    <property type="evidence" value="ECO:0007669"/>
    <property type="project" value="TreeGrafter"/>
</dbReference>
<dbReference type="GO" id="GO:0015293">
    <property type="term" value="F:symporter activity"/>
    <property type="evidence" value="ECO:0007669"/>
    <property type="project" value="UniProtKB-KW"/>
</dbReference>
<dbReference type="OrthoDB" id="9787548at2"/>
<dbReference type="GO" id="GO:0005384">
    <property type="term" value="F:manganese ion transmembrane transporter activity"/>
    <property type="evidence" value="ECO:0007669"/>
    <property type="project" value="TreeGrafter"/>
</dbReference>
<evidence type="ECO:0000313" key="8">
    <source>
        <dbReference type="EMBL" id="AMQ56652.1"/>
    </source>
</evidence>
<dbReference type="NCBIfam" id="NF037982">
    <property type="entry name" value="Nramp_1"/>
    <property type="match status" value="1"/>
</dbReference>
<feature type="transmembrane region" description="Helical" evidence="7">
    <location>
        <begin position="385"/>
        <end position="405"/>
    </location>
</feature>
<evidence type="ECO:0000256" key="2">
    <source>
        <dbReference type="ARBA" id="ARBA00022448"/>
    </source>
</evidence>
<evidence type="ECO:0000256" key="3">
    <source>
        <dbReference type="ARBA" id="ARBA00022692"/>
    </source>
</evidence>
<reference evidence="8 9" key="2">
    <citation type="journal article" date="2016" name="Genome Announc.">
        <title>Complete Genome Sequence of Algoriphagus sp. Strain M8-2, Isolated from a Brackish Lake.</title>
        <authorList>
            <person name="Muraguchi Y."/>
            <person name="Kushimoto K."/>
            <person name="Ohtsubo Y."/>
            <person name="Suzuki T."/>
            <person name="Dohra H."/>
            <person name="Kimbara K."/>
            <person name="Shintani M."/>
        </authorList>
    </citation>
    <scope>NUCLEOTIDE SEQUENCE [LARGE SCALE GENOMIC DNA]</scope>
    <source>
        <strain evidence="8 9">M8-2</strain>
    </source>
</reference>
<dbReference type="KEGG" id="alm:AO498_09485"/>
<feature type="transmembrane region" description="Helical" evidence="7">
    <location>
        <begin position="345"/>
        <end position="365"/>
    </location>
</feature>
<keyword evidence="2" id="KW-0813">Transport</keyword>
<sequence length="409" mass="43824">MNPKKIFENIGPGPIITAAFIGPGTVTVCTLAGIQFDYTLLWALVLSIIATLFLQEISGRLGIITKKDLGELIRNQAGNPLFKWTSLILILVAIGIGNAAYQGGNISGANLGLGIFWEAPVWNLGSLKIQSGNLIIGLLAFFLLWSGSYKRLEQTLIGLVILMSLSFLTTTLLIHPDWGLVFSGFIPSFSEEKFPTIVALIGTTVVPYNLFLYASLVKKQWQKPKDLTHMRKDIGLSVVLGGLVSMAIVLVGVANPSESLNSAQDIAKGLTGVFGDFGTYLMGFGLLGAGLTSSLTAPLAGGLVICGLLGWNQDIQSKSMRGVMGTILLLGIIFSSFGIRPVTLITLAQLANGILLPIISAWLIWAGSQKIFLGTYVSKPSSLIFGIIIWILTFILGMKSIWTVLGFTF</sequence>
<accession>A0A142ENE7</accession>
<organism evidence="8 9">
    <name type="scientific">Algoriphagus sanaruensis</name>
    <dbReference type="NCBI Taxonomy" id="1727163"/>
    <lineage>
        <taxon>Bacteria</taxon>
        <taxon>Pseudomonadati</taxon>
        <taxon>Bacteroidota</taxon>
        <taxon>Cytophagia</taxon>
        <taxon>Cytophagales</taxon>
        <taxon>Cyclobacteriaceae</taxon>
        <taxon>Algoriphagus</taxon>
    </lineage>
</organism>
<feature type="transmembrane region" description="Helical" evidence="7">
    <location>
        <begin position="81"/>
        <end position="101"/>
    </location>
</feature>
<evidence type="ECO:0000313" key="9">
    <source>
        <dbReference type="Proteomes" id="UP000073816"/>
    </source>
</evidence>
<dbReference type="EMBL" id="CP012836">
    <property type="protein sequence ID" value="AMQ56652.1"/>
    <property type="molecule type" value="Genomic_DNA"/>
</dbReference>
<keyword evidence="3 7" id="KW-0812">Transmembrane</keyword>
<evidence type="ECO:0000256" key="1">
    <source>
        <dbReference type="ARBA" id="ARBA00004141"/>
    </source>
</evidence>
<keyword evidence="5 7" id="KW-1133">Transmembrane helix</keyword>
<feature type="transmembrane region" description="Helical" evidence="7">
    <location>
        <begin position="121"/>
        <end position="144"/>
    </location>
</feature>
<evidence type="ECO:0000256" key="4">
    <source>
        <dbReference type="ARBA" id="ARBA00022847"/>
    </source>
</evidence>
<evidence type="ECO:0000256" key="6">
    <source>
        <dbReference type="ARBA" id="ARBA00023136"/>
    </source>
</evidence>
<reference evidence="9" key="1">
    <citation type="submission" date="2015-09" db="EMBL/GenBank/DDBJ databases">
        <title>Complete sequence of Algoriphagus sp. M8-2.</title>
        <authorList>
            <person name="Shintani M."/>
        </authorList>
    </citation>
    <scope>NUCLEOTIDE SEQUENCE [LARGE SCALE GENOMIC DNA]</scope>
    <source>
        <strain evidence="9">M8-2</strain>
    </source>
</reference>
<proteinExistence type="predicted"/>